<proteinExistence type="predicted"/>
<dbReference type="EMBL" id="JALLBG020000273">
    <property type="protein sequence ID" value="KAL3757090.1"/>
    <property type="molecule type" value="Genomic_DNA"/>
</dbReference>
<dbReference type="PANTHER" id="PTHR13271">
    <property type="entry name" value="UNCHARACTERIZED PUTATIVE METHYLTRANSFERASE"/>
    <property type="match status" value="1"/>
</dbReference>
<evidence type="ECO:0000313" key="2">
    <source>
        <dbReference type="EMBL" id="KAL3757090.1"/>
    </source>
</evidence>
<dbReference type="Gene3D" id="3.90.1410.10">
    <property type="entry name" value="set domain protein methyltransferase, domain 1"/>
    <property type="match status" value="1"/>
</dbReference>
<name>A0ABD3LZB8_9STRA</name>
<dbReference type="InterPro" id="IPR050600">
    <property type="entry name" value="SETD3_SETD6_MTase"/>
</dbReference>
<dbReference type="InterPro" id="IPR046341">
    <property type="entry name" value="SET_dom_sf"/>
</dbReference>
<comment type="caution">
    <text evidence="2">The sequence shown here is derived from an EMBL/GenBank/DDBJ whole genome shotgun (WGS) entry which is preliminary data.</text>
</comment>
<dbReference type="PANTHER" id="PTHR13271:SF137">
    <property type="entry name" value="SET DOMAIN-CONTAINING PROTEIN"/>
    <property type="match status" value="1"/>
</dbReference>
<keyword evidence="1" id="KW-0175">Coiled coil</keyword>
<dbReference type="SUPFAM" id="SSF82199">
    <property type="entry name" value="SET domain"/>
    <property type="match status" value="1"/>
</dbReference>
<evidence type="ECO:0000256" key="1">
    <source>
        <dbReference type="SAM" id="Coils"/>
    </source>
</evidence>
<evidence type="ECO:0008006" key="4">
    <source>
        <dbReference type="Google" id="ProtNLM"/>
    </source>
</evidence>
<dbReference type="AlphaFoldDB" id="A0ABD3LZB8"/>
<sequence length="346" mass="39933">MAITTAPTSLRMIHPGTKYAKYRYFSCRAIYNLAKELQLGDKSTRAPYVRYLLSQPRGTMPGEWTKVGQEFLANVLGHGDLPPYEDTWRTYYATEWIDACAGSDSIGDDGTYNNDDEDAKFERAAFWLASARDEDTLMIPVYDMANHSNDPDKLNTLSYKPERAGGVFRFIASKTIPPGGQIYNSYNRCNQCSNVPESDCETYSFYRTPDLFVHFGFVEDYPQNWEFDPAHGDSSDDDDDTEFDFCLHRDSKSGGLDAYWEEDDALDARDLKWLRKQLNRLQRLSNEKDMLEEQLVQKLDGIHDAKSDRMTRWEWESIWRYHEALVHAINAAISFVSDEDRNEGEL</sequence>
<keyword evidence="3" id="KW-1185">Reference proteome</keyword>
<dbReference type="Proteomes" id="UP001530293">
    <property type="component" value="Unassembled WGS sequence"/>
</dbReference>
<gene>
    <name evidence="2" type="ORF">ACHAWU_002929</name>
</gene>
<protein>
    <recommendedName>
        <fullName evidence="4">SET domain-containing protein</fullName>
    </recommendedName>
</protein>
<reference evidence="2 3" key="1">
    <citation type="submission" date="2024-10" db="EMBL/GenBank/DDBJ databases">
        <title>Updated reference genomes for cyclostephanoid diatoms.</title>
        <authorList>
            <person name="Roberts W.R."/>
            <person name="Alverson A.J."/>
        </authorList>
    </citation>
    <scope>NUCLEOTIDE SEQUENCE [LARGE SCALE GENOMIC DNA]</scope>
    <source>
        <strain evidence="2 3">AJA232-27</strain>
    </source>
</reference>
<accession>A0ABD3LZB8</accession>
<organism evidence="2 3">
    <name type="scientific">Discostella pseudostelligera</name>
    <dbReference type="NCBI Taxonomy" id="259834"/>
    <lineage>
        <taxon>Eukaryota</taxon>
        <taxon>Sar</taxon>
        <taxon>Stramenopiles</taxon>
        <taxon>Ochrophyta</taxon>
        <taxon>Bacillariophyta</taxon>
        <taxon>Coscinodiscophyceae</taxon>
        <taxon>Thalassiosirophycidae</taxon>
        <taxon>Stephanodiscales</taxon>
        <taxon>Stephanodiscaceae</taxon>
        <taxon>Discostella</taxon>
    </lineage>
</organism>
<evidence type="ECO:0000313" key="3">
    <source>
        <dbReference type="Proteomes" id="UP001530293"/>
    </source>
</evidence>
<feature type="coiled-coil region" evidence="1">
    <location>
        <begin position="274"/>
        <end position="301"/>
    </location>
</feature>